<gene>
    <name evidence="2" type="ORF">DZF98_03350</name>
</gene>
<comment type="caution">
    <text evidence="2">The sequence shown here is derived from an EMBL/GenBank/DDBJ whole genome shotgun (WGS) entry which is preliminary data.</text>
</comment>
<dbReference type="PANTHER" id="PTHR46310:SF7">
    <property type="entry name" value="AMIDASE 1"/>
    <property type="match status" value="1"/>
</dbReference>
<dbReference type="Pfam" id="PF01425">
    <property type="entry name" value="Amidase"/>
    <property type="match status" value="1"/>
</dbReference>
<organism evidence="2 3">
    <name type="scientific">Clavibacter californiensis</name>
    <dbReference type="NCBI Taxonomy" id="1401995"/>
    <lineage>
        <taxon>Bacteria</taxon>
        <taxon>Bacillati</taxon>
        <taxon>Actinomycetota</taxon>
        <taxon>Actinomycetes</taxon>
        <taxon>Micrococcales</taxon>
        <taxon>Microbacteriaceae</taxon>
        <taxon>Clavibacter</taxon>
    </lineage>
</organism>
<protein>
    <submittedName>
        <fullName evidence="2">DUF3225 domain-containing protein</fullName>
    </submittedName>
</protein>
<evidence type="ECO:0000313" key="2">
    <source>
        <dbReference type="EMBL" id="RII93793.1"/>
    </source>
</evidence>
<dbReference type="PANTHER" id="PTHR46310">
    <property type="entry name" value="AMIDASE 1"/>
    <property type="match status" value="1"/>
</dbReference>
<evidence type="ECO:0000313" key="3">
    <source>
        <dbReference type="Proteomes" id="UP000265355"/>
    </source>
</evidence>
<keyword evidence="3" id="KW-1185">Reference proteome</keyword>
<dbReference type="InterPro" id="IPR023631">
    <property type="entry name" value="Amidase_dom"/>
</dbReference>
<dbReference type="InterPro" id="IPR032710">
    <property type="entry name" value="NTF2-like_dom_sf"/>
</dbReference>
<dbReference type="SUPFAM" id="SSF75304">
    <property type="entry name" value="Amidase signature (AS) enzymes"/>
    <property type="match status" value="1"/>
</dbReference>
<dbReference type="Gene3D" id="3.10.450.50">
    <property type="match status" value="1"/>
</dbReference>
<proteinExistence type="predicted"/>
<sequence length="506" mass="52425">MILHGSWPEGLERAFTAYEDALMSDDTTALDALFETGEGTLRGDDAGLLRGHDAIRAFRSGRGGVARRTIASVDIRRLTPDSALVVGESVFVDGGRGLQTQLWCRTDATWRIRAAHVTGRPTAFARTVWRVVGDPLVHGAPNGPLTGIRVAVKDLYAVRGHVVGAGNPTWERSASVSTVTAPAVQVLLDAGADVTGIARTDEFAYSLAGRNAHFGSPPNGAAPTRIGGGSSSGSASAVALGQADLGLGTDTAGSLRVPSSYQGLWGLRTTHGSVPRDGLVPLAQSFDTVGWIARSASVLAAAAGASIRPGADADVDVDDGTLLVCDALLDVVEPATAEAFRGWLAATRRPVRRIDLPPPDELAETLRIVQAAEAWRNHGPWVDAHPGALGDDVAARFAAAATITAEHEARARERLDRLRTRVREAIGPGVLALPTVPGPAPLRKATGDVVQRTRLATLRMTAVAGIGGLPAVSAPFLRVADAPVGVCLIGPAGSDRAIVALAGTLS</sequence>
<dbReference type="RefSeq" id="WP_119372478.1">
    <property type="nucleotide sequence ID" value="NZ_CP040792.1"/>
</dbReference>
<dbReference type="PROSITE" id="PS00571">
    <property type="entry name" value="AMIDASES"/>
    <property type="match status" value="1"/>
</dbReference>
<dbReference type="EMBL" id="QWEE01000027">
    <property type="protein sequence ID" value="RII93793.1"/>
    <property type="molecule type" value="Genomic_DNA"/>
</dbReference>
<dbReference type="InterPro" id="IPR024507">
    <property type="entry name" value="AtzH-like"/>
</dbReference>
<dbReference type="Proteomes" id="UP000265355">
    <property type="component" value="Unassembled WGS sequence"/>
</dbReference>
<accession>A0ABX9NCA6</accession>
<dbReference type="InterPro" id="IPR036928">
    <property type="entry name" value="AS_sf"/>
</dbReference>
<dbReference type="SUPFAM" id="SSF54427">
    <property type="entry name" value="NTF2-like"/>
    <property type="match status" value="1"/>
</dbReference>
<dbReference type="InterPro" id="IPR020556">
    <property type="entry name" value="Amidase_CS"/>
</dbReference>
<reference evidence="2 3" key="1">
    <citation type="submission" date="2018-08" db="EMBL/GenBank/DDBJ databases">
        <title>Genome Sequence of Clavibacter michiganensis Subspecies type strains, and the Atypical Peach-Colored Strains Isolated from Tomato.</title>
        <authorList>
            <person name="Osdaghi E."/>
            <person name="Portier P."/>
            <person name="Briand M."/>
            <person name="Jacques M.-A."/>
        </authorList>
    </citation>
    <scope>NUCLEOTIDE SEQUENCE [LARGE SCALE GENOMIC DNA]</scope>
    <source>
        <strain evidence="2 3">CFBP 8216</strain>
    </source>
</reference>
<feature type="domain" description="Amidase" evidence="1">
    <location>
        <begin position="139"/>
        <end position="303"/>
    </location>
</feature>
<name>A0ABX9NCA6_9MICO</name>
<dbReference type="Pfam" id="PF11533">
    <property type="entry name" value="AtzH-like"/>
    <property type="match status" value="1"/>
</dbReference>
<evidence type="ECO:0000259" key="1">
    <source>
        <dbReference type="Pfam" id="PF01425"/>
    </source>
</evidence>
<dbReference type="Gene3D" id="3.90.1300.10">
    <property type="entry name" value="Amidase signature (AS) domain"/>
    <property type="match status" value="1"/>
</dbReference>